<accession>G4ZKW6</accession>
<name>G4ZKW6_PHYSP</name>
<dbReference type="InterPro" id="IPR043502">
    <property type="entry name" value="DNA/RNA_pol_sf"/>
</dbReference>
<dbReference type="SUPFAM" id="SSF56672">
    <property type="entry name" value="DNA/RNA polymerases"/>
    <property type="match status" value="1"/>
</dbReference>
<gene>
    <name evidence="2" type="ORF">PHYSODRAFT_333190</name>
</gene>
<dbReference type="AlphaFoldDB" id="G4ZKW6"/>
<feature type="compositionally biased region" description="Low complexity" evidence="1">
    <location>
        <begin position="234"/>
        <end position="244"/>
    </location>
</feature>
<reference evidence="2 3" key="1">
    <citation type="journal article" date="2006" name="Science">
        <title>Phytophthora genome sequences uncover evolutionary origins and mechanisms of pathogenesis.</title>
        <authorList>
            <person name="Tyler B.M."/>
            <person name="Tripathy S."/>
            <person name="Zhang X."/>
            <person name="Dehal P."/>
            <person name="Jiang R.H."/>
            <person name="Aerts A."/>
            <person name="Arredondo F.D."/>
            <person name="Baxter L."/>
            <person name="Bensasson D."/>
            <person name="Beynon J.L."/>
            <person name="Chapman J."/>
            <person name="Damasceno C.M."/>
            <person name="Dorrance A.E."/>
            <person name="Dou D."/>
            <person name="Dickerman A.W."/>
            <person name="Dubchak I.L."/>
            <person name="Garbelotto M."/>
            <person name="Gijzen M."/>
            <person name="Gordon S.G."/>
            <person name="Govers F."/>
            <person name="Grunwald N.J."/>
            <person name="Huang W."/>
            <person name="Ivors K.L."/>
            <person name="Jones R.W."/>
            <person name="Kamoun S."/>
            <person name="Krampis K."/>
            <person name="Lamour K.H."/>
            <person name="Lee M.K."/>
            <person name="McDonald W.H."/>
            <person name="Medina M."/>
            <person name="Meijer H.J."/>
            <person name="Nordberg E.K."/>
            <person name="Maclean D.J."/>
            <person name="Ospina-Giraldo M.D."/>
            <person name="Morris P.F."/>
            <person name="Phuntumart V."/>
            <person name="Putnam N.H."/>
            <person name="Rash S."/>
            <person name="Rose J.K."/>
            <person name="Sakihama Y."/>
            <person name="Salamov A.A."/>
            <person name="Savidor A."/>
            <person name="Scheuring C.F."/>
            <person name="Smith B.M."/>
            <person name="Sobral B.W."/>
            <person name="Terry A."/>
            <person name="Torto-Alalibo T.A."/>
            <person name="Win J."/>
            <person name="Xu Z."/>
            <person name="Zhang H."/>
            <person name="Grigoriev I.V."/>
            <person name="Rokhsar D.S."/>
            <person name="Boore J.L."/>
        </authorList>
    </citation>
    <scope>NUCLEOTIDE SEQUENCE [LARGE SCALE GENOMIC DNA]</scope>
    <source>
        <strain evidence="2 3">P6497</strain>
    </source>
</reference>
<dbReference type="RefSeq" id="XP_009528633.1">
    <property type="nucleotide sequence ID" value="XM_009530338.1"/>
</dbReference>
<evidence type="ECO:0000256" key="1">
    <source>
        <dbReference type="SAM" id="MobiDB-lite"/>
    </source>
</evidence>
<feature type="compositionally biased region" description="Basic and acidic residues" evidence="1">
    <location>
        <begin position="247"/>
        <end position="258"/>
    </location>
</feature>
<dbReference type="GeneID" id="20646617"/>
<protein>
    <submittedName>
        <fullName evidence="2">Uncharacterized protein</fullName>
    </submittedName>
</protein>
<evidence type="ECO:0000313" key="2">
    <source>
        <dbReference type="EMBL" id="EGZ14884.1"/>
    </source>
</evidence>
<dbReference type="EMBL" id="JH159155">
    <property type="protein sequence ID" value="EGZ14884.1"/>
    <property type="molecule type" value="Genomic_DNA"/>
</dbReference>
<dbReference type="Proteomes" id="UP000002640">
    <property type="component" value="Unassembled WGS sequence"/>
</dbReference>
<dbReference type="Gene3D" id="3.10.10.10">
    <property type="entry name" value="HIV Type 1 Reverse Transcriptase, subunit A, domain 1"/>
    <property type="match status" value="1"/>
</dbReference>
<evidence type="ECO:0000313" key="3">
    <source>
        <dbReference type="Proteomes" id="UP000002640"/>
    </source>
</evidence>
<dbReference type="Gene3D" id="2.40.70.10">
    <property type="entry name" value="Acid Proteases"/>
    <property type="match status" value="1"/>
</dbReference>
<dbReference type="OMA" id="HITHELR"/>
<feature type="region of interest" description="Disordered" evidence="1">
    <location>
        <begin position="206"/>
        <end position="260"/>
    </location>
</feature>
<sequence length="619" mass="69862">MATDADGDVEMTVPQPVFERRQYEAKIRNRCAVTGEQYEHVVTSIRNSIEPRILDHQARFVLKKRAADVTDEDLGLEITRRCSALQNSRIPDMDQLFKEELKMDLKIEDTEARVVNYVVLFDKIVEDHGLGGILGSGRENEPNYDERMKLRCKYLLRNTAPEMLRLEMERLVIAKPVLQKDNIALYEALVERAREQQHYHMLAQELKQVDKPRSNPKTNHSNKKPALSLKPRVSQPQHSSSSKPKQSKQEADKPRAPPRDGCLVCNGAHWVKDCPTASEADKEAALKRMNDMKNQRLRVKTVRSIGQPGERAAILNGILEVPFRADTGADYDVITRHITHELRKLDDDLVVEELDVPMKVKVADGRLVPCTEMCEVDVQLLTAASPVNLRRLQCVVIDGDADEFLLGDRTLKSLGINVDHLLERLAAKGGPEEDEDGIPEDDIVGATNLDEIMDRLDVMLDDAVKARFPHEFKDALRDATKEEVDLWRTKLGADPPAKLEPLRVVLVDGSTPYRTKPRQYSELKPKFLRDYGRQLEEFELVVRNNQSRWACAAIPVRKKGPVEDFRCAPDCRPINKRTVPIAGAMPNLLVVIAKVKGLLLRNVRSLQGVLAAFAAPGLP</sequence>
<keyword evidence="3" id="KW-1185">Reference proteome</keyword>
<dbReference type="KEGG" id="psoj:PHYSODRAFT_333190"/>
<dbReference type="InParanoid" id="G4ZKW6"/>
<proteinExistence type="predicted"/>
<organism evidence="2 3">
    <name type="scientific">Phytophthora sojae (strain P6497)</name>
    <name type="common">Soybean stem and root rot agent</name>
    <name type="synonym">Phytophthora megasperma f. sp. glycines</name>
    <dbReference type="NCBI Taxonomy" id="1094619"/>
    <lineage>
        <taxon>Eukaryota</taxon>
        <taxon>Sar</taxon>
        <taxon>Stramenopiles</taxon>
        <taxon>Oomycota</taxon>
        <taxon>Peronosporomycetes</taxon>
        <taxon>Peronosporales</taxon>
        <taxon>Peronosporaceae</taxon>
        <taxon>Phytophthora</taxon>
    </lineage>
</organism>
<dbReference type="InterPro" id="IPR021109">
    <property type="entry name" value="Peptidase_aspartic_dom_sf"/>
</dbReference>